<dbReference type="EMBL" id="CP018099">
    <property type="protein sequence ID" value="APF20220.1"/>
    <property type="molecule type" value="Genomic_DNA"/>
</dbReference>
<dbReference type="EMBL" id="CM001402">
    <property type="protein sequence ID" value="EHO40278.1"/>
    <property type="molecule type" value="Genomic_DNA"/>
</dbReference>
<evidence type="ECO:0000313" key="2">
    <source>
        <dbReference type="EMBL" id="APF20220.1"/>
    </source>
</evidence>
<proteinExistence type="predicted"/>
<dbReference type="Pfam" id="PF01636">
    <property type="entry name" value="APH"/>
    <property type="match status" value="1"/>
</dbReference>
<keyword evidence="4" id="KW-1185">Reference proteome</keyword>
<dbReference type="PANTHER" id="PTHR21064:SF5">
    <property type="entry name" value="SLR1880 PROTEIN"/>
    <property type="match status" value="1"/>
</dbReference>
<dbReference type="InterPro" id="IPR002575">
    <property type="entry name" value="Aminoglycoside_PTrfase"/>
</dbReference>
<evidence type="ECO:0000313" key="4">
    <source>
        <dbReference type="Proteomes" id="UP000004671"/>
    </source>
</evidence>
<name>H1XSB4_CALAY</name>
<dbReference type="InterPro" id="IPR050249">
    <property type="entry name" value="Pseudomonas-type_ThrB"/>
</dbReference>
<dbReference type="STRING" id="880073.Cabys_3474"/>
<organism evidence="3 4">
    <name type="scientific">Caldithrix abyssi DSM 13497</name>
    <dbReference type="NCBI Taxonomy" id="880073"/>
    <lineage>
        <taxon>Bacteria</taxon>
        <taxon>Pseudomonadati</taxon>
        <taxon>Calditrichota</taxon>
        <taxon>Calditrichia</taxon>
        <taxon>Calditrichales</taxon>
        <taxon>Calditrichaceae</taxon>
        <taxon>Caldithrix</taxon>
    </lineage>
</organism>
<dbReference type="HOGENOM" id="CLU_037718_0_0_0"/>
<evidence type="ECO:0000313" key="3">
    <source>
        <dbReference type="EMBL" id="EHO40278.1"/>
    </source>
</evidence>
<evidence type="ECO:0000313" key="5">
    <source>
        <dbReference type="Proteomes" id="UP000183868"/>
    </source>
</evidence>
<gene>
    <name evidence="2" type="ORF">Cabys_3474</name>
    <name evidence="3" type="ORF">Calab_0635</name>
</gene>
<protein>
    <submittedName>
        <fullName evidence="3">Aminoglycoside phosphotransferase</fullName>
    </submittedName>
    <submittedName>
        <fullName evidence="2">Phosphotransferase enzyme family protein</fullName>
    </submittedName>
</protein>
<reference evidence="3 4" key="1">
    <citation type="submission" date="2011-09" db="EMBL/GenBank/DDBJ databases">
        <title>The permanent draft genome of Caldithrix abyssi DSM 13497.</title>
        <authorList>
            <consortium name="US DOE Joint Genome Institute (JGI-PGF)"/>
            <person name="Lucas S."/>
            <person name="Han J."/>
            <person name="Lapidus A."/>
            <person name="Bruce D."/>
            <person name="Goodwin L."/>
            <person name="Pitluck S."/>
            <person name="Peters L."/>
            <person name="Kyrpides N."/>
            <person name="Mavromatis K."/>
            <person name="Ivanova N."/>
            <person name="Mikhailova N."/>
            <person name="Chertkov O."/>
            <person name="Detter J.C."/>
            <person name="Tapia R."/>
            <person name="Han C."/>
            <person name="Land M."/>
            <person name="Hauser L."/>
            <person name="Markowitz V."/>
            <person name="Cheng J.-F."/>
            <person name="Hugenholtz P."/>
            <person name="Woyke T."/>
            <person name="Wu D."/>
            <person name="Spring S."/>
            <person name="Brambilla E."/>
            <person name="Klenk H.-P."/>
            <person name="Eisen J.A."/>
        </authorList>
    </citation>
    <scope>NUCLEOTIDE SEQUENCE [LARGE SCALE GENOMIC DNA]</scope>
    <source>
        <strain evidence="3 4">DSM 13497</strain>
    </source>
</reference>
<dbReference type="SUPFAM" id="SSF56112">
    <property type="entry name" value="Protein kinase-like (PK-like)"/>
    <property type="match status" value="1"/>
</dbReference>
<keyword evidence="3" id="KW-0808">Transferase</keyword>
<sequence length="365" mass="42129">MDMNAILRNFKISGEPQEYQPFGDGHINDTFLITLKNSPTRYILQRINHAIFLDVPGLMRNIQRVTDHIKQKLLRAGVEQIERRVLQFIPTDSGQLFYQDTSGNYWRLCLYIPGSRSYNIIPDAQLAYKGGRAFGEFLYLLQDLPANELNVTIPNFHNLPFRLEQLKEALHKNRAGRKTSAVQEIEAVIDRTQKMNEIFSMSEQQTPLRVTHNDTKFNNVLFDKDNNPLCVIDLDTVMPGRVFSDFGDAIRTGANTGAEDDPQLERVSMNKAFYEAYTRGFLEKTRSILSDHEIESLAHGALILTFMQAVRFLTDYLNGDTYYKIEHPLHNLQRTRAQLKLLKSMEESFEWMQQIVKKYAAQLSA</sequence>
<reference evidence="2 5" key="2">
    <citation type="submission" date="2016-11" db="EMBL/GenBank/DDBJ databases">
        <title>Genomic analysis of Caldithrix abyssi and proposal of a novel bacterial phylum Caldithrichaeota.</title>
        <authorList>
            <person name="Kublanov I."/>
            <person name="Sigalova O."/>
            <person name="Gavrilov S."/>
            <person name="Lebedinsky A."/>
            <person name="Ivanova N."/>
            <person name="Daum C."/>
            <person name="Reddy T."/>
            <person name="Klenk H.P."/>
            <person name="Goker M."/>
            <person name="Reva O."/>
            <person name="Miroshnichenko M."/>
            <person name="Kyprides N."/>
            <person name="Woyke T."/>
            <person name="Gelfand M."/>
        </authorList>
    </citation>
    <scope>NUCLEOTIDE SEQUENCE [LARGE SCALE GENOMIC DNA]</scope>
    <source>
        <strain evidence="2 5">LF13</strain>
    </source>
</reference>
<dbReference type="KEGG" id="caby:Cabys_3474"/>
<accession>H1XSB4</accession>
<evidence type="ECO:0000259" key="1">
    <source>
        <dbReference type="Pfam" id="PF01636"/>
    </source>
</evidence>
<dbReference type="PANTHER" id="PTHR21064">
    <property type="entry name" value="AMINOGLYCOSIDE PHOSPHOTRANSFERASE DOMAIN-CONTAINING PROTEIN-RELATED"/>
    <property type="match status" value="1"/>
</dbReference>
<dbReference type="eggNOG" id="COG2334">
    <property type="taxonomic scope" value="Bacteria"/>
</dbReference>
<dbReference type="OrthoDB" id="526037at2"/>
<dbReference type="GO" id="GO:0016740">
    <property type="term" value="F:transferase activity"/>
    <property type="evidence" value="ECO:0007669"/>
    <property type="project" value="UniProtKB-KW"/>
</dbReference>
<dbReference type="AlphaFoldDB" id="H1XSB4"/>
<dbReference type="InParanoid" id="H1XSB4"/>
<feature type="domain" description="Aminoglycoside phosphotransferase" evidence="1">
    <location>
        <begin position="19"/>
        <end position="263"/>
    </location>
</feature>
<dbReference type="Gene3D" id="3.90.1200.10">
    <property type="match status" value="1"/>
</dbReference>
<dbReference type="InterPro" id="IPR011009">
    <property type="entry name" value="Kinase-like_dom_sf"/>
</dbReference>
<dbReference type="Proteomes" id="UP000183868">
    <property type="component" value="Chromosome"/>
</dbReference>
<dbReference type="Proteomes" id="UP000004671">
    <property type="component" value="Chromosome"/>
</dbReference>
<dbReference type="PaxDb" id="880073-Calab_0635"/>